<organism evidence="1 2">
    <name type="scientific">Arctium lappa</name>
    <name type="common">Greater burdock</name>
    <name type="synonym">Lappa major</name>
    <dbReference type="NCBI Taxonomy" id="4217"/>
    <lineage>
        <taxon>Eukaryota</taxon>
        <taxon>Viridiplantae</taxon>
        <taxon>Streptophyta</taxon>
        <taxon>Embryophyta</taxon>
        <taxon>Tracheophyta</taxon>
        <taxon>Spermatophyta</taxon>
        <taxon>Magnoliopsida</taxon>
        <taxon>eudicotyledons</taxon>
        <taxon>Gunneridae</taxon>
        <taxon>Pentapetalae</taxon>
        <taxon>asterids</taxon>
        <taxon>campanulids</taxon>
        <taxon>Asterales</taxon>
        <taxon>Asteraceae</taxon>
        <taxon>Carduoideae</taxon>
        <taxon>Cardueae</taxon>
        <taxon>Arctiinae</taxon>
        <taxon>Arctium</taxon>
    </lineage>
</organism>
<protein>
    <submittedName>
        <fullName evidence="1">Uncharacterized protein</fullName>
    </submittedName>
</protein>
<comment type="caution">
    <text evidence="1">The sequence shown here is derived from an EMBL/GenBank/DDBJ whole genome shotgun (WGS) entry which is preliminary data.</text>
</comment>
<evidence type="ECO:0000313" key="1">
    <source>
        <dbReference type="EMBL" id="KAI3770351.1"/>
    </source>
</evidence>
<accession>A0ACB9FI40</accession>
<dbReference type="Proteomes" id="UP001055879">
    <property type="component" value="Linkage Group LG01"/>
</dbReference>
<reference evidence="2" key="1">
    <citation type="journal article" date="2022" name="Mol. Ecol. Resour.">
        <title>The genomes of chicory, endive, great burdock and yacon provide insights into Asteraceae palaeo-polyploidization history and plant inulin production.</title>
        <authorList>
            <person name="Fan W."/>
            <person name="Wang S."/>
            <person name="Wang H."/>
            <person name="Wang A."/>
            <person name="Jiang F."/>
            <person name="Liu H."/>
            <person name="Zhao H."/>
            <person name="Xu D."/>
            <person name="Zhang Y."/>
        </authorList>
    </citation>
    <scope>NUCLEOTIDE SEQUENCE [LARGE SCALE GENOMIC DNA]</scope>
    <source>
        <strain evidence="2">cv. Niubang</strain>
    </source>
</reference>
<name>A0ACB9FI40_ARCLA</name>
<dbReference type="EMBL" id="CM042047">
    <property type="protein sequence ID" value="KAI3770351.1"/>
    <property type="molecule type" value="Genomic_DNA"/>
</dbReference>
<sequence length="226" mass="25826">MIARRRRLYKPCHHLSPKGDVNLEHNATVVHKLLQNHRWQEPLYFCYVDRLVSMSDEGFYAVYSWQKKIHMERLTSLYGGPLEFLFVMDSTEDPAYHAVSRLLLDLKSSAKEQGLALFTLAAHTKVHVIFVDGSYSSPFLFENLPDINKEESQWIYIFKRKQVGCLLSSAEVAKVHPSRIWGDKCPKSDIVINQGPTSPLPSGIPTYTVEIVNTCTTTSHMIHAFC</sequence>
<evidence type="ECO:0000313" key="2">
    <source>
        <dbReference type="Proteomes" id="UP001055879"/>
    </source>
</evidence>
<proteinExistence type="predicted"/>
<reference evidence="1 2" key="2">
    <citation type="journal article" date="2022" name="Mol. Ecol. Resour.">
        <title>The genomes of chicory, endive, great burdock and yacon provide insights into Asteraceae paleo-polyploidization history and plant inulin production.</title>
        <authorList>
            <person name="Fan W."/>
            <person name="Wang S."/>
            <person name="Wang H."/>
            <person name="Wang A."/>
            <person name="Jiang F."/>
            <person name="Liu H."/>
            <person name="Zhao H."/>
            <person name="Xu D."/>
            <person name="Zhang Y."/>
        </authorList>
    </citation>
    <scope>NUCLEOTIDE SEQUENCE [LARGE SCALE GENOMIC DNA]</scope>
    <source>
        <strain evidence="2">cv. Niubang</strain>
    </source>
</reference>
<gene>
    <name evidence="1" type="ORF">L6452_01479</name>
</gene>
<keyword evidence="2" id="KW-1185">Reference proteome</keyword>